<evidence type="ECO:0000256" key="4">
    <source>
        <dbReference type="ARBA" id="ARBA00023026"/>
    </source>
</evidence>
<evidence type="ECO:0000256" key="5">
    <source>
        <dbReference type="SAM" id="SignalP"/>
    </source>
</evidence>
<reference evidence="6" key="1">
    <citation type="submission" date="2023-04" db="EMBL/GenBank/DDBJ databases">
        <title>Phytophthora fragariaefolia NBRC 109709.</title>
        <authorList>
            <person name="Ichikawa N."/>
            <person name="Sato H."/>
            <person name="Tonouchi N."/>
        </authorList>
    </citation>
    <scope>NUCLEOTIDE SEQUENCE</scope>
    <source>
        <strain evidence="6">NBRC 109709</strain>
    </source>
</reference>
<dbReference type="GO" id="GO:0005576">
    <property type="term" value="C:extracellular region"/>
    <property type="evidence" value="ECO:0007669"/>
    <property type="project" value="UniProtKB-SubCell"/>
</dbReference>
<dbReference type="PANTHER" id="PTHR33657:SF8">
    <property type="entry name" value="DOMAIN PROTEIN, PUTATIVE (AFU_ORTHOLOGUE AFUA_5G00600)-RELATED"/>
    <property type="match status" value="1"/>
</dbReference>
<dbReference type="OrthoDB" id="95667at2759"/>
<comment type="subcellular location">
    <subcellularLocation>
        <location evidence="1">Secreted</location>
    </subcellularLocation>
</comment>
<keyword evidence="3" id="KW-0964">Secreted</keyword>
<dbReference type="InterPro" id="IPR008701">
    <property type="entry name" value="NPP1"/>
</dbReference>
<sequence length="274" mass="29844">MKINTFIVAFAAICFAATDAQKTKESGTPAPTPLATMPEELLEGVTQQDDPATVAPAKQKEVSTAMATTPTINYEMVKPYEEPEPHTITERAAIKFKPQLHIASGCHSYPAVNELGQVSTWLKEADTTGASVRDPNWEHVIVWTNNPNVTDPVILAVTTSKSSGSYATQIPANPTMVNGTSVKVSRNDKELASSIQDGESQDLVMWHQLSAEAQEALNNDQSFSSVQVPVNDNFFLLALGKAWPFDYKPRTTSASRHGCMLVMAACSSWLHFFV</sequence>
<feature type="chain" id="PRO_5040813014" evidence="5">
    <location>
        <begin position="21"/>
        <end position="274"/>
    </location>
</feature>
<dbReference type="Pfam" id="PF05630">
    <property type="entry name" value="NPP1"/>
    <property type="match status" value="2"/>
</dbReference>
<evidence type="ECO:0000313" key="6">
    <source>
        <dbReference type="EMBL" id="GMG17989.1"/>
    </source>
</evidence>
<protein>
    <submittedName>
        <fullName evidence="6">Unnamed protein product</fullName>
    </submittedName>
</protein>
<comment type="caution">
    <text evidence="6">The sequence shown here is derived from an EMBL/GenBank/DDBJ whole genome shotgun (WGS) entry which is preliminary data.</text>
</comment>
<dbReference type="AlphaFoldDB" id="A0A9W6YJZ3"/>
<keyword evidence="5" id="KW-0732">Signal</keyword>
<feature type="signal peptide" evidence="5">
    <location>
        <begin position="1"/>
        <end position="20"/>
    </location>
</feature>
<evidence type="ECO:0000313" key="7">
    <source>
        <dbReference type="Proteomes" id="UP001165121"/>
    </source>
</evidence>
<evidence type="ECO:0000256" key="3">
    <source>
        <dbReference type="ARBA" id="ARBA00022525"/>
    </source>
</evidence>
<gene>
    <name evidence="6" type="ORF">Pfra01_003048300</name>
</gene>
<keyword evidence="4" id="KW-0843">Virulence</keyword>
<dbReference type="PANTHER" id="PTHR33657">
    <property type="entry name" value="DOMAIN PROTEIN, PUTATIVE (AFU_ORTHOLOGUE AFUA_5G00600)-RELATED"/>
    <property type="match status" value="1"/>
</dbReference>
<keyword evidence="7" id="KW-1185">Reference proteome</keyword>
<evidence type="ECO:0000256" key="2">
    <source>
        <dbReference type="ARBA" id="ARBA00009520"/>
    </source>
</evidence>
<proteinExistence type="inferred from homology"/>
<comment type="similarity">
    <text evidence="2">Belongs to the Necrosis inducing protein (NPP1) family.</text>
</comment>
<name>A0A9W6YJZ3_9STRA</name>
<organism evidence="6 7">
    <name type="scientific">Phytophthora fragariaefolia</name>
    <dbReference type="NCBI Taxonomy" id="1490495"/>
    <lineage>
        <taxon>Eukaryota</taxon>
        <taxon>Sar</taxon>
        <taxon>Stramenopiles</taxon>
        <taxon>Oomycota</taxon>
        <taxon>Peronosporomycetes</taxon>
        <taxon>Peronosporales</taxon>
        <taxon>Peronosporaceae</taxon>
        <taxon>Phytophthora</taxon>
    </lineage>
</organism>
<dbReference type="Proteomes" id="UP001165121">
    <property type="component" value="Unassembled WGS sequence"/>
</dbReference>
<evidence type="ECO:0000256" key="1">
    <source>
        <dbReference type="ARBA" id="ARBA00004613"/>
    </source>
</evidence>
<dbReference type="EMBL" id="BSXT01019188">
    <property type="protein sequence ID" value="GMG17989.1"/>
    <property type="molecule type" value="Genomic_DNA"/>
</dbReference>
<accession>A0A9W6YJZ3</accession>